<keyword evidence="2" id="KW-1133">Transmembrane helix</keyword>
<dbReference type="Gene3D" id="1.10.720.40">
    <property type="match status" value="1"/>
</dbReference>
<sequence length="196" mass="23370">MDKFKKLSDEQLIKVLREYGIPHGPVVGSTRILYEKKLVEFERKKNTYPSSAESSYESRQQYSTREYDDNQDDYETYEEETYTKTYPQPQAHQRVREDLRANSRSKENTYQNISQMRYQTSYSQGVEPRKPIRPKAMEEEPKQPPRRFLPLWLQLLLLLLFTGFLVYLYFQETDQNPFKLLKGSLYPSENDAHSAD</sequence>
<feature type="compositionally biased region" description="Basic and acidic residues" evidence="1">
    <location>
        <begin position="127"/>
        <end position="143"/>
    </location>
</feature>
<reference evidence="4" key="1">
    <citation type="submission" date="2023-05" db="EMBL/GenBank/DDBJ databases">
        <authorList>
            <person name="Stuckert A."/>
        </authorList>
    </citation>
    <scope>NUCLEOTIDE SEQUENCE</scope>
</reference>
<dbReference type="Proteomes" id="UP001162483">
    <property type="component" value="Unassembled WGS sequence"/>
</dbReference>
<keyword evidence="2" id="KW-0472">Membrane</keyword>
<organism evidence="4 5">
    <name type="scientific">Staurois parvus</name>
    <dbReference type="NCBI Taxonomy" id="386267"/>
    <lineage>
        <taxon>Eukaryota</taxon>
        <taxon>Metazoa</taxon>
        <taxon>Chordata</taxon>
        <taxon>Craniata</taxon>
        <taxon>Vertebrata</taxon>
        <taxon>Euteleostomi</taxon>
        <taxon>Amphibia</taxon>
        <taxon>Batrachia</taxon>
        <taxon>Anura</taxon>
        <taxon>Neobatrachia</taxon>
        <taxon>Ranoidea</taxon>
        <taxon>Ranidae</taxon>
        <taxon>Staurois</taxon>
    </lineage>
</organism>
<dbReference type="PANTHER" id="PTHR15171:SF2">
    <property type="entry name" value="EMERIN"/>
    <property type="match status" value="1"/>
</dbReference>
<feature type="compositionally biased region" description="Polar residues" evidence="1">
    <location>
        <begin position="47"/>
        <end position="64"/>
    </location>
</feature>
<dbReference type="SUPFAM" id="SSF63451">
    <property type="entry name" value="LEM domain"/>
    <property type="match status" value="1"/>
</dbReference>
<accession>A0ABN9C280</accession>
<dbReference type="InterPro" id="IPR011015">
    <property type="entry name" value="LEM/LEM-like_dom_sf"/>
</dbReference>
<evidence type="ECO:0000313" key="4">
    <source>
        <dbReference type="EMBL" id="CAI9553800.1"/>
    </source>
</evidence>
<feature type="region of interest" description="Disordered" evidence="1">
    <location>
        <begin position="120"/>
        <end position="143"/>
    </location>
</feature>
<name>A0ABN9C280_9NEOB</name>
<feature type="domain" description="LEM" evidence="3">
    <location>
        <begin position="1"/>
        <end position="45"/>
    </location>
</feature>
<feature type="region of interest" description="Disordered" evidence="1">
    <location>
        <begin position="43"/>
        <end position="107"/>
    </location>
</feature>
<dbReference type="InterPro" id="IPR035004">
    <property type="entry name" value="Emerin"/>
</dbReference>
<comment type="caution">
    <text evidence="4">The sequence shown here is derived from an EMBL/GenBank/DDBJ whole genome shotgun (WGS) entry which is preliminary data.</text>
</comment>
<dbReference type="SMART" id="SM00540">
    <property type="entry name" value="LEM"/>
    <property type="match status" value="1"/>
</dbReference>
<dbReference type="EMBL" id="CATNWA010007334">
    <property type="protein sequence ID" value="CAI9553800.1"/>
    <property type="molecule type" value="Genomic_DNA"/>
</dbReference>
<dbReference type="PANTHER" id="PTHR15171">
    <property type="entry name" value="EMERIN"/>
    <property type="match status" value="1"/>
</dbReference>
<gene>
    <name evidence="4" type="ORF">SPARVUS_LOCUS4102051</name>
</gene>
<dbReference type="InterPro" id="IPR003887">
    <property type="entry name" value="LEM_dom"/>
</dbReference>
<feature type="compositionally biased region" description="Acidic residues" evidence="1">
    <location>
        <begin position="69"/>
        <end position="80"/>
    </location>
</feature>
<dbReference type="PROSITE" id="PS50954">
    <property type="entry name" value="LEM"/>
    <property type="match status" value="1"/>
</dbReference>
<evidence type="ECO:0000313" key="5">
    <source>
        <dbReference type="Proteomes" id="UP001162483"/>
    </source>
</evidence>
<keyword evidence="5" id="KW-1185">Reference proteome</keyword>
<keyword evidence="2" id="KW-0812">Transmembrane</keyword>
<feature type="transmembrane region" description="Helical" evidence="2">
    <location>
        <begin position="151"/>
        <end position="170"/>
    </location>
</feature>
<evidence type="ECO:0000259" key="3">
    <source>
        <dbReference type="PROSITE" id="PS50954"/>
    </source>
</evidence>
<protein>
    <recommendedName>
        <fullName evidence="3">LEM domain-containing protein</fullName>
    </recommendedName>
</protein>
<proteinExistence type="predicted"/>
<evidence type="ECO:0000256" key="2">
    <source>
        <dbReference type="SAM" id="Phobius"/>
    </source>
</evidence>
<evidence type="ECO:0000256" key="1">
    <source>
        <dbReference type="SAM" id="MobiDB-lite"/>
    </source>
</evidence>
<feature type="compositionally biased region" description="Basic and acidic residues" evidence="1">
    <location>
        <begin position="94"/>
        <end position="107"/>
    </location>
</feature>
<dbReference type="Pfam" id="PF03020">
    <property type="entry name" value="LEM"/>
    <property type="match status" value="1"/>
</dbReference>